<proteinExistence type="predicted"/>
<protein>
    <submittedName>
        <fullName evidence="1">Uncharacterized protein</fullName>
    </submittedName>
</protein>
<reference evidence="1" key="1">
    <citation type="submission" date="2009-08" db="EMBL/GenBank/DDBJ databases">
        <authorList>
            <person name="Weinstock G."/>
            <person name="Sodergren E."/>
            <person name="Clifton S."/>
            <person name="Fulton L."/>
            <person name="Fulton B."/>
            <person name="Courtney L."/>
            <person name="Fronick C."/>
            <person name="Harrison M."/>
            <person name="Strong C."/>
            <person name="Farmer C."/>
            <person name="Delahaunty K."/>
            <person name="Markovic C."/>
            <person name="Hall O."/>
            <person name="Minx P."/>
            <person name="Tomlinson C."/>
            <person name="Mitreva M."/>
            <person name="Nelson J."/>
            <person name="Hou S."/>
            <person name="Wollam A."/>
            <person name="Pepin K.H."/>
            <person name="Johnson M."/>
            <person name="Bhonagiri V."/>
            <person name="Nash W.E."/>
            <person name="Warren W."/>
            <person name="Chinwalla A."/>
            <person name="Mardis E.R."/>
            <person name="Wilson R.K."/>
        </authorList>
    </citation>
    <scope>NUCLEOTIDE SEQUENCE [LARGE SCALE GENOMIC DNA]</scope>
    <source>
        <strain evidence="1">A2-165</strain>
    </source>
</reference>
<evidence type="ECO:0000313" key="1">
    <source>
        <dbReference type="EMBL" id="EEU96622.1"/>
    </source>
</evidence>
<comment type="caution">
    <text evidence="1">The sequence shown here is derived from an EMBL/GenBank/DDBJ whole genome shotgun (WGS) entry which is preliminary data.</text>
</comment>
<dbReference type="HOGENOM" id="CLU_2245937_0_0_9"/>
<organism evidence="1 2">
    <name type="scientific">Faecalibacterium duncaniae (strain DSM 17677 / JCM 31915 / A2-165)</name>
    <name type="common">Faecalibacterium prausnitzii</name>
    <dbReference type="NCBI Taxonomy" id="411483"/>
    <lineage>
        <taxon>Bacteria</taxon>
        <taxon>Bacillati</taxon>
        <taxon>Bacillota</taxon>
        <taxon>Clostridia</taxon>
        <taxon>Eubacteriales</taxon>
        <taxon>Oscillospiraceae</taxon>
        <taxon>Faecalibacterium</taxon>
    </lineage>
</organism>
<accession>C7H636</accession>
<keyword evidence="2" id="KW-1185">Reference proteome</keyword>
<dbReference type="STRING" id="411483.FAEPRAA2165_01762"/>
<dbReference type="Proteomes" id="UP000004619">
    <property type="component" value="Unassembled WGS sequence"/>
</dbReference>
<name>C7H636_FAED2</name>
<dbReference type="AlphaFoldDB" id="C7H636"/>
<evidence type="ECO:0000313" key="2">
    <source>
        <dbReference type="Proteomes" id="UP000004619"/>
    </source>
</evidence>
<gene>
    <name evidence="1" type="ORF">FAEPRAA2165_01762</name>
</gene>
<sequence length="104" mass="10605">MAVSMVPASAVTAFAETVGNTSALAVLAQNAATSGPCGAEDQTESVSWEVEQNNTAAENPTYTLSIEGSGAMADYNAITDDGTVEDDGTAKNYTIITPRENAGL</sequence>
<dbReference type="EMBL" id="ACOP02000047">
    <property type="protein sequence ID" value="EEU96622.1"/>
    <property type="molecule type" value="Genomic_DNA"/>
</dbReference>